<reference evidence="1" key="1">
    <citation type="submission" date="2022-10" db="EMBL/GenBank/DDBJ databases">
        <title>Characterization and whole genome sequencing of a new Roseateles species, isolated from fresh water.</title>
        <authorList>
            <person name="Guliayeva D.Y."/>
            <person name="Akhremchuk A.E."/>
            <person name="Sikolenko M.A."/>
            <person name="Valentovich L.N."/>
            <person name="Sidarenka A.V."/>
        </authorList>
    </citation>
    <scope>NUCLEOTIDE SEQUENCE</scope>
    <source>
        <strain evidence="1">BIM B-1768</strain>
    </source>
</reference>
<keyword evidence="2" id="KW-1185">Reference proteome</keyword>
<proteinExistence type="predicted"/>
<gene>
    <name evidence="1" type="ORF">N4261_23600</name>
</gene>
<organism evidence="1 2">
    <name type="scientific">Roseateles amylovorans</name>
    <dbReference type="NCBI Taxonomy" id="2978473"/>
    <lineage>
        <taxon>Bacteria</taxon>
        <taxon>Pseudomonadati</taxon>
        <taxon>Pseudomonadota</taxon>
        <taxon>Betaproteobacteria</taxon>
        <taxon>Burkholderiales</taxon>
        <taxon>Sphaerotilaceae</taxon>
        <taxon>Roseateles</taxon>
    </lineage>
</organism>
<accession>A0ABY6AYC5</accession>
<evidence type="ECO:0000313" key="1">
    <source>
        <dbReference type="EMBL" id="UXH77918.1"/>
    </source>
</evidence>
<dbReference type="EMBL" id="CP104562">
    <property type="protein sequence ID" value="UXH77918.1"/>
    <property type="molecule type" value="Genomic_DNA"/>
</dbReference>
<protein>
    <submittedName>
        <fullName evidence="1">CHAT domain-containing protein</fullName>
    </submittedName>
</protein>
<evidence type="ECO:0000313" key="2">
    <source>
        <dbReference type="Proteomes" id="UP001064933"/>
    </source>
</evidence>
<dbReference type="Proteomes" id="UP001064933">
    <property type="component" value="Chromosome"/>
</dbReference>
<dbReference type="RefSeq" id="WP_261757676.1">
    <property type="nucleotide sequence ID" value="NZ_CP104562.2"/>
</dbReference>
<name>A0ABY6AYC5_9BURK</name>
<sequence>MTTPQATQDVEDVRAAIAAAKLTRIYYFFPHAVQDMQRNSPLGWYSPGLLDAAGPFRLISAMPMDVREPHSSVTDVLVNRLGGITWPTLIPIQIDSFAAALDLLAAVFCVCVTTDPDVALVTDQIFAGRRTPVLHISSVGAPGRKPLAGVTAEVIAEYVRQVLDSLSARGEGKDFVKATRAMLTQAPRRKPKKHYLCVGHHNVTAPNELALAAFGYKFTRERAISRPIQELDGDPTKRYVTAICTSTDAILAERDQLLSAKVPGLVDHRLILAVASTYWGHFRQWRQLARSVDATDRHEFRRALASVIQAQTYFQQIQFDEDHEPVISRYQRMLSSMWATDLNALTAALGLMSSATLCPVVRLEPRLNQVRGDVIALAHCIRAQVGTHHAWKVARLTERLGAKARSLVNEEFLKRIDAPEKACIEGIKLVTDLPLELMPSNGIPIGLRFDTSRLSPFPGNLFWGTNMAPPVHLPVSAFHNVLIIRSFSDDDPIRCVLEQALETFAGGGFTHVKYRFVDVSTEAEFIETIQAFDGAVMIFDGHGRYDTDLGMGSLVVGGAPLDMWALKRKCQLPPVVMFSACDTQPIDGSHSSVATAALACGARAVLATMFPVNAKDSALMLARTLYRLDAFLPFAVKIFPMLTWRHVVSGMLRMSHTTESARSLDKRAHLGLTEGAFRRIQLVANNTINSWNPAWHRKWIEAIAAEAQRTPGEIEALLVKHVGLTESMRYVQLGIPERIYITP</sequence>